<comment type="caution">
    <text evidence="2">The sequence shown here is derived from an EMBL/GenBank/DDBJ whole genome shotgun (WGS) entry which is preliminary data.</text>
</comment>
<keyword evidence="1" id="KW-0812">Transmembrane</keyword>
<feature type="transmembrane region" description="Helical" evidence="1">
    <location>
        <begin position="41"/>
        <end position="57"/>
    </location>
</feature>
<keyword evidence="1" id="KW-1133">Transmembrane helix</keyword>
<dbReference type="Proteomes" id="UP001457282">
    <property type="component" value="Unassembled WGS sequence"/>
</dbReference>
<accession>A0AAW1VWG6</accession>
<feature type="transmembrane region" description="Helical" evidence="1">
    <location>
        <begin position="130"/>
        <end position="147"/>
    </location>
</feature>
<feature type="transmembrane region" description="Helical" evidence="1">
    <location>
        <begin position="69"/>
        <end position="88"/>
    </location>
</feature>
<dbReference type="InterPro" id="IPR053258">
    <property type="entry name" value="Ca-permeable_cation_channel"/>
</dbReference>
<evidence type="ECO:0000256" key="1">
    <source>
        <dbReference type="SAM" id="Phobius"/>
    </source>
</evidence>
<reference evidence="2 3" key="1">
    <citation type="journal article" date="2023" name="G3 (Bethesda)">
        <title>A chromosome-length genome assembly and annotation of blackberry (Rubus argutus, cv. 'Hillquist').</title>
        <authorList>
            <person name="Bruna T."/>
            <person name="Aryal R."/>
            <person name="Dudchenko O."/>
            <person name="Sargent D.J."/>
            <person name="Mead D."/>
            <person name="Buti M."/>
            <person name="Cavallini A."/>
            <person name="Hytonen T."/>
            <person name="Andres J."/>
            <person name="Pham M."/>
            <person name="Weisz D."/>
            <person name="Mascagni F."/>
            <person name="Usai G."/>
            <person name="Natali L."/>
            <person name="Bassil N."/>
            <person name="Fernandez G.E."/>
            <person name="Lomsadze A."/>
            <person name="Armour M."/>
            <person name="Olukolu B."/>
            <person name="Poorten T."/>
            <person name="Britton C."/>
            <person name="Davik J."/>
            <person name="Ashrafi H."/>
            <person name="Aiden E.L."/>
            <person name="Borodovsky M."/>
            <person name="Worthington M."/>
        </authorList>
    </citation>
    <scope>NUCLEOTIDE SEQUENCE [LARGE SCALE GENOMIC DNA]</scope>
    <source>
        <strain evidence="2">PI 553951</strain>
    </source>
</reference>
<evidence type="ECO:0000313" key="2">
    <source>
        <dbReference type="EMBL" id="KAK9910810.1"/>
    </source>
</evidence>
<protein>
    <submittedName>
        <fullName evidence="2">Uncharacterized protein</fullName>
    </submittedName>
</protein>
<dbReference type="PANTHER" id="PTHR34115:SF5">
    <property type="entry name" value="PROTEIN, PUTATIVE-RELATED"/>
    <property type="match status" value="1"/>
</dbReference>
<organism evidence="2 3">
    <name type="scientific">Rubus argutus</name>
    <name type="common">Southern blackberry</name>
    <dbReference type="NCBI Taxonomy" id="59490"/>
    <lineage>
        <taxon>Eukaryota</taxon>
        <taxon>Viridiplantae</taxon>
        <taxon>Streptophyta</taxon>
        <taxon>Embryophyta</taxon>
        <taxon>Tracheophyta</taxon>
        <taxon>Spermatophyta</taxon>
        <taxon>Magnoliopsida</taxon>
        <taxon>eudicotyledons</taxon>
        <taxon>Gunneridae</taxon>
        <taxon>Pentapetalae</taxon>
        <taxon>rosids</taxon>
        <taxon>fabids</taxon>
        <taxon>Rosales</taxon>
        <taxon>Rosaceae</taxon>
        <taxon>Rosoideae</taxon>
        <taxon>Rosoideae incertae sedis</taxon>
        <taxon>Rubus</taxon>
    </lineage>
</organism>
<dbReference type="AlphaFoldDB" id="A0AAW1VWG6"/>
<keyword evidence="1" id="KW-0472">Membrane</keyword>
<keyword evidence="3" id="KW-1185">Reference proteome</keyword>
<dbReference type="EMBL" id="JBEDUW010000007">
    <property type="protein sequence ID" value="KAK9910810.1"/>
    <property type="molecule type" value="Genomic_DNA"/>
</dbReference>
<feature type="transmembrane region" description="Helical" evidence="1">
    <location>
        <begin position="104"/>
        <end position="124"/>
    </location>
</feature>
<dbReference type="PANTHER" id="PTHR34115">
    <property type="entry name" value="PROTEIN, PUTATIVE-RELATED"/>
    <property type="match status" value="1"/>
</dbReference>
<gene>
    <name evidence="2" type="ORF">M0R45_034753</name>
</gene>
<proteinExistence type="predicted"/>
<sequence>MRAMQSQNPFNHVINIYVINNNLSLRQFLNRSPTSNYPNDIVAFLIPIILTFVQIRYPSEDLFQTHPKTIAVFISSFSAYCLAFGVVSRSHSYGHRYTRKNKRYYMAGMVFGSISITSLTSLLLPKSWQPSLFFLWVGELFLVLALLQKFRWRNRMSPVLPVTTRHLPRPTRTTIVNSGSHYIIPMNE</sequence>
<name>A0AAW1VWG6_RUBAR</name>
<evidence type="ECO:0000313" key="3">
    <source>
        <dbReference type="Proteomes" id="UP001457282"/>
    </source>
</evidence>